<accession>A0A0G0LCE5</accession>
<dbReference type="Proteomes" id="UP000034893">
    <property type="component" value="Unassembled WGS sequence"/>
</dbReference>
<dbReference type="EMBL" id="LBVP01000010">
    <property type="protein sequence ID" value="KKQ89643.1"/>
    <property type="molecule type" value="Genomic_DNA"/>
</dbReference>
<name>A0A0G0LCE5_9BACT</name>
<evidence type="ECO:0000313" key="1">
    <source>
        <dbReference type="EMBL" id="KKQ89643.1"/>
    </source>
</evidence>
<evidence type="ECO:0000313" key="2">
    <source>
        <dbReference type="Proteomes" id="UP000034893"/>
    </source>
</evidence>
<protein>
    <submittedName>
        <fullName evidence="1">Uncharacterized protein</fullName>
    </submittedName>
</protein>
<gene>
    <name evidence="1" type="ORF">UT12_C0010G0014</name>
</gene>
<proteinExistence type="predicted"/>
<reference evidence="1 2" key="1">
    <citation type="journal article" date="2015" name="Nature">
        <title>rRNA introns, odd ribosomes, and small enigmatic genomes across a large radiation of phyla.</title>
        <authorList>
            <person name="Brown C.T."/>
            <person name="Hug L.A."/>
            <person name="Thomas B.C."/>
            <person name="Sharon I."/>
            <person name="Castelle C.J."/>
            <person name="Singh A."/>
            <person name="Wilkins M.J."/>
            <person name="Williams K.H."/>
            <person name="Banfield J.F."/>
        </authorList>
    </citation>
    <scope>NUCLEOTIDE SEQUENCE [LARGE SCALE GENOMIC DNA]</scope>
</reference>
<sequence length="83" mass="9640">MLSLSSDLKRIVQSIQRGSLANTKRFNQEAKRWLIKSQKNKNVALLKLLGKIEETLKQKNDLRKAEDCLMYSVLLQNRALQLK</sequence>
<comment type="caution">
    <text evidence="1">The sequence shown here is derived from an EMBL/GenBank/DDBJ whole genome shotgun (WGS) entry which is preliminary data.</text>
</comment>
<dbReference type="AlphaFoldDB" id="A0A0G0LCE5"/>
<organism evidence="1 2">
    <name type="scientific">Candidatus Curtissbacteria bacterium GW2011_GWC2_38_9</name>
    <dbReference type="NCBI Taxonomy" id="1618414"/>
    <lineage>
        <taxon>Bacteria</taxon>
        <taxon>Candidatus Curtissiibacteriota</taxon>
    </lineage>
</organism>